<keyword evidence="3" id="KW-1185">Reference proteome</keyword>
<evidence type="ECO:0000313" key="3">
    <source>
        <dbReference type="Proteomes" id="UP000175669"/>
    </source>
</evidence>
<reference evidence="3" key="1">
    <citation type="submission" date="2016-07" db="EMBL/GenBank/DDBJ databases">
        <authorList>
            <person name="Florea S."/>
            <person name="Webb J.S."/>
            <person name="Jaromczyk J."/>
            <person name="Schardl C.L."/>
        </authorList>
    </citation>
    <scope>NUCLEOTIDE SEQUENCE [LARGE SCALE GENOMIC DNA]</scope>
    <source>
        <strain evidence="3">KCTC 42131</strain>
    </source>
</reference>
<sequence>MVVHRQAFSSGNLLADLPATPGTDELIQVLASHAGNGVKIERIVSHGHATPLHEWYDQTRHEWVMVVQGEAIIAFDSERDDLHLRAGDYVDIPAHCRHRVAWTLPDTDTVWLAVFY</sequence>
<dbReference type="SUPFAM" id="SSF51182">
    <property type="entry name" value="RmlC-like cupins"/>
    <property type="match status" value="1"/>
</dbReference>
<evidence type="ECO:0000313" key="2">
    <source>
        <dbReference type="EMBL" id="OFE13128.1"/>
    </source>
</evidence>
<protein>
    <recommendedName>
        <fullName evidence="1">Cupin type-2 domain-containing protein</fullName>
    </recommendedName>
</protein>
<dbReference type="Pfam" id="PF07883">
    <property type="entry name" value="Cupin_2"/>
    <property type="match status" value="1"/>
</dbReference>
<dbReference type="STRING" id="1524254.PHACT_08235"/>
<dbReference type="Gene3D" id="2.60.120.10">
    <property type="entry name" value="Jelly Rolls"/>
    <property type="match status" value="1"/>
</dbReference>
<accession>A0A1E8CL33</accession>
<name>A0A1E8CL33_9GAMM</name>
<dbReference type="InterPro" id="IPR011051">
    <property type="entry name" value="RmlC_Cupin_sf"/>
</dbReference>
<dbReference type="CDD" id="cd06981">
    <property type="entry name" value="cupin_reut_a1446"/>
    <property type="match status" value="1"/>
</dbReference>
<dbReference type="OrthoDB" id="9798585at2"/>
<dbReference type="EMBL" id="MASR01000001">
    <property type="protein sequence ID" value="OFE13128.1"/>
    <property type="molecule type" value="Genomic_DNA"/>
</dbReference>
<feature type="domain" description="Cupin type-2" evidence="1">
    <location>
        <begin position="57"/>
        <end position="115"/>
    </location>
</feature>
<dbReference type="InterPro" id="IPR014710">
    <property type="entry name" value="RmlC-like_jellyroll"/>
</dbReference>
<organism evidence="2 3">
    <name type="scientific">Pseudohongiella acticola</name>
    <dbReference type="NCBI Taxonomy" id="1524254"/>
    <lineage>
        <taxon>Bacteria</taxon>
        <taxon>Pseudomonadati</taxon>
        <taxon>Pseudomonadota</taxon>
        <taxon>Gammaproteobacteria</taxon>
        <taxon>Pseudomonadales</taxon>
        <taxon>Pseudohongiellaceae</taxon>
        <taxon>Pseudohongiella</taxon>
    </lineage>
</organism>
<dbReference type="Proteomes" id="UP000175669">
    <property type="component" value="Unassembled WGS sequence"/>
</dbReference>
<evidence type="ECO:0000259" key="1">
    <source>
        <dbReference type="Pfam" id="PF07883"/>
    </source>
</evidence>
<dbReference type="InterPro" id="IPR013096">
    <property type="entry name" value="Cupin_2"/>
</dbReference>
<dbReference type="AlphaFoldDB" id="A0A1E8CL33"/>
<proteinExistence type="predicted"/>
<comment type="caution">
    <text evidence="2">The sequence shown here is derived from an EMBL/GenBank/DDBJ whole genome shotgun (WGS) entry which is preliminary data.</text>
</comment>
<gene>
    <name evidence="2" type="ORF">PHACT_08235</name>
</gene>